<dbReference type="PATRIC" id="fig|1318628.3.peg.536"/>
<feature type="chain" id="PRO_5004462542" description="Lipoprotein" evidence="1">
    <location>
        <begin position="25"/>
        <end position="503"/>
    </location>
</feature>
<gene>
    <name evidence="2" type="ORF">MARLIPOL_02675</name>
</gene>
<evidence type="ECO:0000313" key="2">
    <source>
        <dbReference type="EMBL" id="EON93574.1"/>
    </source>
</evidence>
<keyword evidence="1" id="KW-0732">Signal</keyword>
<proteinExistence type="predicted"/>
<dbReference type="AlphaFoldDB" id="R8B4X1"/>
<keyword evidence="3" id="KW-1185">Reference proteome</keyword>
<name>R8B4X1_9GAMM</name>
<organism evidence="2 3">
    <name type="scientific">Marinobacter lipolyticus SM19</name>
    <dbReference type="NCBI Taxonomy" id="1318628"/>
    <lineage>
        <taxon>Bacteria</taxon>
        <taxon>Pseudomonadati</taxon>
        <taxon>Pseudomonadota</taxon>
        <taxon>Gammaproteobacteria</taxon>
        <taxon>Pseudomonadales</taxon>
        <taxon>Marinobacteraceae</taxon>
        <taxon>Marinobacter</taxon>
    </lineage>
</organism>
<dbReference type="Proteomes" id="UP000016540">
    <property type="component" value="Unassembled WGS sequence"/>
</dbReference>
<dbReference type="HOGENOM" id="CLU_041904_0_0_6"/>
<dbReference type="RefSeq" id="WP_012136534.1">
    <property type="nucleotide sequence ID" value="NZ_KE007306.1"/>
</dbReference>
<dbReference type="EMBL" id="ASAD01000006">
    <property type="protein sequence ID" value="EON93574.1"/>
    <property type="molecule type" value="Genomic_DNA"/>
</dbReference>
<evidence type="ECO:0000256" key="1">
    <source>
        <dbReference type="SAM" id="SignalP"/>
    </source>
</evidence>
<sequence>MLKLCRPHQAFNCNLLPLILVAWALGGCAGQPATPPVAPLTSEACTTAWQDVERQLQQAGIQDAQGAQIPNRPYLRVNRTLADFNLADLTRAERHDWLHHALINGERALHVRLARLEKRHMFDPGWLMHCARQQVAVLATDSRQWADLVSNVKVPDAYLDWRRTLGAYPLIRPVLAYQVRRLQASQLRMFGAQTDKPGVRQFSPKPPEPDPAVVTSILIHERSRDRLGLPVFSQDGTEKILATHAPHLVMATEKPYDRPGTPRWKDGRWVIEPPARAYTLVTQVRWQNQWLPQLVYVFWFDERPKPHPLDIYGGRLDGLIWRVTLDENGQVLMYDSVHPCGCYHQWYPLSDRLRLNPDAVGDEIMTVLPLKAPDNQQAMSRPIVHLASGTHYVANVSFSASPDPKTDSTPYELIHYDRLRALPDSKGVYRSLFLPNGLVAGTERLERFLLWGTGVLSPGAMRQWGHHATAFIGKRHFDDPDLLNRYFEPVQVSEQIPGARQSN</sequence>
<reference evidence="2 3" key="1">
    <citation type="journal article" date="2013" name="Genome Announc.">
        <title>Draft Genome Sequence of the Moderately Halophilic Bacterium Marinobacter lipolyticus Strain SM19.</title>
        <authorList>
            <person name="Papke R.T."/>
            <person name="de la Haba R.R."/>
            <person name="Infante-Dominguez C."/>
            <person name="Perez D."/>
            <person name="Sanchez-Porro C."/>
            <person name="Lapierre P."/>
            <person name="Ventosa A."/>
        </authorList>
    </citation>
    <scope>NUCLEOTIDE SEQUENCE [LARGE SCALE GENOMIC DNA]</scope>
    <source>
        <strain evidence="2 3">SM19</strain>
    </source>
</reference>
<dbReference type="eggNOG" id="ENOG502Z7KU">
    <property type="taxonomic scope" value="Bacteria"/>
</dbReference>
<evidence type="ECO:0008006" key="4">
    <source>
        <dbReference type="Google" id="ProtNLM"/>
    </source>
</evidence>
<accession>R8B4X1</accession>
<protein>
    <recommendedName>
        <fullName evidence="4">Lipoprotein</fullName>
    </recommendedName>
</protein>
<evidence type="ECO:0000313" key="3">
    <source>
        <dbReference type="Proteomes" id="UP000016540"/>
    </source>
</evidence>
<dbReference type="STRING" id="1318628.MARLIPOL_02675"/>
<comment type="caution">
    <text evidence="2">The sequence shown here is derived from an EMBL/GenBank/DDBJ whole genome shotgun (WGS) entry which is preliminary data.</text>
</comment>
<feature type="signal peptide" evidence="1">
    <location>
        <begin position="1"/>
        <end position="24"/>
    </location>
</feature>
<dbReference type="PROSITE" id="PS51257">
    <property type="entry name" value="PROKAR_LIPOPROTEIN"/>
    <property type="match status" value="1"/>
</dbReference>
<dbReference type="OrthoDB" id="5405204at2"/>